<feature type="signal peptide" evidence="1">
    <location>
        <begin position="1"/>
        <end position="24"/>
    </location>
</feature>
<organism evidence="2 3">
    <name type="scientific">Rubroshorea leprosula</name>
    <dbReference type="NCBI Taxonomy" id="152421"/>
    <lineage>
        <taxon>Eukaryota</taxon>
        <taxon>Viridiplantae</taxon>
        <taxon>Streptophyta</taxon>
        <taxon>Embryophyta</taxon>
        <taxon>Tracheophyta</taxon>
        <taxon>Spermatophyta</taxon>
        <taxon>Magnoliopsida</taxon>
        <taxon>eudicotyledons</taxon>
        <taxon>Gunneridae</taxon>
        <taxon>Pentapetalae</taxon>
        <taxon>rosids</taxon>
        <taxon>malvids</taxon>
        <taxon>Malvales</taxon>
        <taxon>Dipterocarpaceae</taxon>
        <taxon>Rubroshorea</taxon>
    </lineage>
</organism>
<proteinExistence type="predicted"/>
<reference evidence="2 3" key="1">
    <citation type="journal article" date="2021" name="Commun. Biol.">
        <title>The genome of Shorea leprosula (Dipterocarpaceae) highlights the ecological relevance of drought in aseasonal tropical rainforests.</title>
        <authorList>
            <person name="Ng K.K.S."/>
            <person name="Kobayashi M.J."/>
            <person name="Fawcett J.A."/>
            <person name="Hatakeyama M."/>
            <person name="Paape T."/>
            <person name="Ng C.H."/>
            <person name="Ang C.C."/>
            <person name="Tnah L.H."/>
            <person name="Lee C.T."/>
            <person name="Nishiyama T."/>
            <person name="Sese J."/>
            <person name="O'Brien M.J."/>
            <person name="Copetti D."/>
            <person name="Mohd Noor M.I."/>
            <person name="Ong R.C."/>
            <person name="Putra M."/>
            <person name="Sireger I.Z."/>
            <person name="Indrioko S."/>
            <person name="Kosugi Y."/>
            <person name="Izuno A."/>
            <person name="Isagi Y."/>
            <person name="Lee S.L."/>
            <person name="Shimizu K.K."/>
        </authorList>
    </citation>
    <scope>NUCLEOTIDE SEQUENCE [LARGE SCALE GENOMIC DNA]</scope>
    <source>
        <strain evidence="2">214</strain>
    </source>
</reference>
<sequence>MSCAFFVVLFYFLLLLLLTPPPMATNSAAVVAGATRPLLESKSGETVMFKPKRHGFGYGNVKNCMPKGFHHTSAPSRYINQNVFGSAVCSTGTDVASP</sequence>
<dbReference type="PANTHER" id="PTHR36619:SF3">
    <property type="entry name" value="TRANSMEMBRANE PROTEIN"/>
    <property type="match status" value="1"/>
</dbReference>
<comment type="caution">
    <text evidence="2">The sequence shown here is derived from an EMBL/GenBank/DDBJ whole genome shotgun (WGS) entry which is preliminary data.</text>
</comment>
<dbReference type="Proteomes" id="UP001054252">
    <property type="component" value="Unassembled WGS sequence"/>
</dbReference>
<accession>A0AAV5HS66</accession>
<gene>
    <name evidence="2" type="ORF">SLEP1_g5509</name>
</gene>
<dbReference type="AlphaFoldDB" id="A0AAV5HS66"/>
<dbReference type="EMBL" id="BPVZ01000005">
    <property type="protein sequence ID" value="GKU91672.1"/>
    <property type="molecule type" value="Genomic_DNA"/>
</dbReference>
<protein>
    <recommendedName>
        <fullName evidence="4">Secreted protein</fullName>
    </recommendedName>
</protein>
<feature type="chain" id="PRO_5043663490" description="Secreted protein" evidence="1">
    <location>
        <begin position="25"/>
        <end position="98"/>
    </location>
</feature>
<dbReference type="PANTHER" id="PTHR36619">
    <property type="entry name" value="OS04G0208900 PROTEIN"/>
    <property type="match status" value="1"/>
</dbReference>
<keyword evidence="1" id="KW-0732">Signal</keyword>
<evidence type="ECO:0000313" key="3">
    <source>
        <dbReference type="Proteomes" id="UP001054252"/>
    </source>
</evidence>
<keyword evidence="3" id="KW-1185">Reference proteome</keyword>
<evidence type="ECO:0000313" key="2">
    <source>
        <dbReference type="EMBL" id="GKU91672.1"/>
    </source>
</evidence>
<evidence type="ECO:0008006" key="4">
    <source>
        <dbReference type="Google" id="ProtNLM"/>
    </source>
</evidence>
<evidence type="ECO:0000256" key="1">
    <source>
        <dbReference type="SAM" id="SignalP"/>
    </source>
</evidence>
<name>A0AAV5HS66_9ROSI</name>